<dbReference type="PANTHER" id="PTHR30546:SF23">
    <property type="entry name" value="FLAVOPROTEIN-LIKE PROTEIN YCP4-RELATED"/>
    <property type="match status" value="1"/>
</dbReference>
<name>A0A1Y1W6H7_9FUNG</name>
<dbReference type="Proteomes" id="UP000193922">
    <property type="component" value="Unassembled WGS sequence"/>
</dbReference>
<dbReference type="Gene3D" id="3.40.50.360">
    <property type="match status" value="1"/>
</dbReference>
<dbReference type="InterPro" id="IPR005025">
    <property type="entry name" value="FMN_Rdtase-like_dom"/>
</dbReference>
<dbReference type="NCBIfam" id="NF002999">
    <property type="entry name" value="PRK03767.1"/>
    <property type="match status" value="1"/>
</dbReference>
<dbReference type="OrthoDB" id="504689at2759"/>
<dbReference type="GeneID" id="63805917"/>
<evidence type="ECO:0000313" key="3">
    <source>
        <dbReference type="EMBL" id="ORX69157.1"/>
    </source>
</evidence>
<evidence type="ECO:0000256" key="1">
    <source>
        <dbReference type="ARBA" id="ARBA00006961"/>
    </source>
</evidence>
<dbReference type="InterPro" id="IPR029039">
    <property type="entry name" value="Flavoprotein-like_sf"/>
</dbReference>
<gene>
    <name evidence="3" type="ORF">DL89DRAFT_275141</name>
</gene>
<proteinExistence type="inferred from homology"/>
<dbReference type="EMBL" id="MCFD01000008">
    <property type="protein sequence ID" value="ORX69157.1"/>
    <property type="molecule type" value="Genomic_DNA"/>
</dbReference>
<dbReference type="FunFam" id="3.40.50.360:FF:000001">
    <property type="entry name" value="NAD(P)H dehydrogenase (Quinone) FQR1-like"/>
    <property type="match status" value="1"/>
</dbReference>
<feature type="domain" description="Flavodoxin-like" evidence="2">
    <location>
        <begin position="5"/>
        <end position="192"/>
    </location>
</feature>
<dbReference type="RefSeq" id="XP_040742889.1">
    <property type="nucleotide sequence ID" value="XM_040889269.1"/>
</dbReference>
<keyword evidence="4" id="KW-1185">Reference proteome</keyword>
<dbReference type="Pfam" id="PF03358">
    <property type="entry name" value="FMN_red"/>
    <property type="match status" value="1"/>
</dbReference>
<dbReference type="NCBIfam" id="TIGR01755">
    <property type="entry name" value="flav_wrbA"/>
    <property type="match status" value="1"/>
</dbReference>
<dbReference type="PROSITE" id="PS50902">
    <property type="entry name" value="FLAVODOXIN_LIKE"/>
    <property type="match status" value="1"/>
</dbReference>
<dbReference type="STRING" id="61395.A0A1Y1W6H7"/>
<evidence type="ECO:0000313" key="4">
    <source>
        <dbReference type="Proteomes" id="UP000193922"/>
    </source>
</evidence>
<dbReference type="SUPFAM" id="SSF52218">
    <property type="entry name" value="Flavoproteins"/>
    <property type="match status" value="1"/>
</dbReference>
<dbReference type="GO" id="GO:0010181">
    <property type="term" value="F:FMN binding"/>
    <property type="evidence" value="ECO:0007669"/>
    <property type="project" value="InterPro"/>
</dbReference>
<protein>
    <submittedName>
        <fullName evidence="3">Protoplast secreted protein 2</fullName>
    </submittedName>
</protein>
<organism evidence="3 4">
    <name type="scientific">Linderina pennispora</name>
    <dbReference type="NCBI Taxonomy" id="61395"/>
    <lineage>
        <taxon>Eukaryota</taxon>
        <taxon>Fungi</taxon>
        <taxon>Fungi incertae sedis</taxon>
        <taxon>Zoopagomycota</taxon>
        <taxon>Kickxellomycotina</taxon>
        <taxon>Kickxellomycetes</taxon>
        <taxon>Kickxellales</taxon>
        <taxon>Kickxellaceae</taxon>
        <taxon>Linderina</taxon>
    </lineage>
</organism>
<dbReference type="InterPro" id="IPR010089">
    <property type="entry name" value="Flavoprotein_WrbA-like"/>
</dbReference>
<sequence length="202" mass="21250">MAPKVFVITYSVYGHVNKLASSVVKGLQKTGGVQVSQFQFPETLNSTILKAIHAAPKPDIPEITVDKLAEADGILFGFPTRYGNAPAQVRAFLDSTGGLFAKASLYGKAGGVFFSTASQHGGQEVTASSFMSNLVHQGMVYVPIGYKSPHLSDLSEIVGGSAWGAGTIAANDGSRQPSEKELAIAEFQGEEFAKVVKKLAGK</sequence>
<dbReference type="GO" id="GO:0003955">
    <property type="term" value="F:NAD(P)H dehydrogenase (quinone) activity"/>
    <property type="evidence" value="ECO:0007669"/>
    <property type="project" value="InterPro"/>
</dbReference>
<dbReference type="PANTHER" id="PTHR30546">
    <property type="entry name" value="FLAVODOXIN-RELATED PROTEIN WRBA-RELATED"/>
    <property type="match status" value="1"/>
</dbReference>
<dbReference type="GO" id="GO:0016020">
    <property type="term" value="C:membrane"/>
    <property type="evidence" value="ECO:0007669"/>
    <property type="project" value="TreeGrafter"/>
</dbReference>
<dbReference type="AlphaFoldDB" id="A0A1Y1W6H7"/>
<dbReference type="InterPro" id="IPR008254">
    <property type="entry name" value="Flavodoxin/NO_synth"/>
</dbReference>
<comment type="caution">
    <text evidence="3">The sequence shown here is derived from an EMBL/GenBank/DDBJ whole genome shotgun (WGS) entry which is preliminary data.</text>
</comment>
<reference evidence="3 4" key="1">
    <citation type="submission" date="2016-07" db="EMBL/GenBank/DDBJ databases">
        <title>Pervasive Adenine N6-methylation of Active Genes in Fungi.</title>
        <authorList>
            <consortium name="DOE Joint Genome Institute"/>
            <person name="Mondo S.J."/>
            <person name="Dannebaum R.O."/>
            <person name="Kuo R.C."/>
            <person name="Labutti K."/>
            <person name="Haridas S."/>
            <person name="Kuo A."/>
            <person name="Salamov A."/>
            <person name="Ahrendt S.R."/>
            <person name="Lipzen A."/>
            <person name="Sullivan W."/>
            <person name="Andreopoulos W.B."/>
            <person name="Clum A."/>
            <person name="Lindquist E."/>
            <person name="Daum C."/>
            <person name="Ramamoorthy G.K."/>
            <person name="Gryganskyi A."/>
            <person name="Culley D."/>
            <person name="Magnuson J.K."/>
            <person name="James T.Y."/>
            <person name="O'Malley M.A."/>
            <person name="Stajich J.E."/>
            <person name="Spatafora J.W."/>
            <person name="Visel A."/>
            <person name="Grigoriev I.V."/>
        </authorList>
    </citation>
    <scope>NUCLEOTIDE SEQUENCE [LARGE SCALE GENOMIC DNA]</scope>
    <source>
        <strain evidence="3 4">ATCC 12442</strain>
    </source>
</reference>
<comment type="similarity">
    <text evidence="1">Belongs to the WrbA family.</text>
</comment>
<evidence type="ECO:0000259" key="2">
    <source>
        <dbReference type="PROSITE" id="PS50902"/>
    </source>
</evidence>
<accession>A0A1Y1W6H7</accession>